<feature type="transmembrane region" description="Helical" evidence="5">
    <location>
        <begin position="462"/>
        <end position="480"/>
    </location>
</feature>
<dbReference type="NCBIfam" id="TIGR01770">
    <property type="entry name" value="NDH_I_N"/>
    <property type="match status" value="1"/>
</dbReference>
<dbReference type="AlphaFoldDB" id="A0A170QAJ0"/>
<keyword evidence="7" id="KW-0830">Ubiquinone</keyword>
<keyword evidence="3 5" id="KW-1133">Transmembrane helix</keyword>
<dbReference type="GO" id="GO:0016491">
    <property type="term" value="F:oxidoreductase activity"/>
    <property type="evidence" value="ECO:0007669"/>
    <property type="project" value="UniProtKB-KW"/>
</dbReference>
<name>A0A170QAJ0_9ZZZZ</name>
<dbReference type="HAMAP" id="MF_00445">
    <property type="entry name" value="NDH1_NuoN_1"/>
    <property type="match status" value="1"/>
</dbReference>
<dbReference type="GO" id="GO:0042773">
    <property type="term" value="P:ATP synthesis coupled electron transport"/>
    <property type="evidence" value="ECO:0007669"/>
    <property type="project" value="InterPro"/>
</dbReference>
<feature type="transmembrane region" description="Helical" evidence="5">
    <location>
        <begin position="160"/>
        <end position="184"/>
    </location>
</feature>
<feature type="transmembrane region" description="Helical" evidence="5">
    <location>
        <begin position="410"/>
        <end position="430"/>
    </location>
</feature>
<feature type="transmembrane region" description="Helical" evidence="5">
    <location>
        <begin position="38"/>
        <end position="59"/>
    </location>
</feature>
<dbReference type="PANTHER" id="PTHR22773">
    <property type="entry name" value="NADH DEHYDROGENASE"/>
    <property type="match status" value="1"/>
</dbReference>
<feature type="transmembrane region" description="Helical" evidence="5">
    <location>
        <begin position="107"/>
        <end position="123"/>
    </location>
</feature>
<reference evidence="7" key="1">
    <citation type="submission" date="2015-10" db="EMBL/GenBank/DDBJ databases">
        <authorList>
            <person name="Gilbert D.G."/>
        </authorList>
    </citation>
    <scope>NUCLEOTIDE SEQUENCE</scope>
</reference>
<dbReference type="InterPro" id="IPR010096">
    <property type="entry name" value="NADH-Q_OxRdtase_suN/2"/>
</dbReference>
<gene>
    <name evidence="7" type="ORF">MGWOODY_Clf1492</name>
</gene>
<feature type="transmembrane region" description="Helical" evidence="5">
    <location>
        <begin position="334"/>
        <end position="355"/>
    </location>
</feature>
<evidence type="ECO:0000256" key="3">
    <source>
        <dbReference type="ARBA" id="ARBA00022989"/>
    </source>
</evidence>
<proteinExistence type="inferred from homology"/>
<keyword evidence="7" id="KW-0560">Oxidoreductase</keyword>
<dbReference type="GO" id="GO:0008137">
    <property type="term" value="F:NADH dehydrogenase (ubiquinone) activity"/>
    <property type="evidence" value="ECO:0007669"/>
    <property type="project" value="InterPro"/>
</dbReference>
<evidence type="ECO:0000256" key="1">
    <source>
        <dbReference type="ARBA" id="ARBA00004141"/>
    </source>
</evidence>
<dbReference type="InterPro" id="IPR001750">
    <property type="entry name" value="ND/Mrp_TM"/>
</dbReference>
<feature type="transmembrane region" description="Helical" evidence="5">
    <location>
        <begin position="15"/>
        <end position="31"/>
    </location>
</feature>
<comment type="subcellular location">
    <subcellularLocation>
        <location evidence="1">Membrane</location>
        <topology evidence="1">Multi-pass membrane protein</topology>
    </subcellularLocation>
</comment>
<evidence type="ECO:0000259" key="6">
    <source>
        <dbReference type="Pfam" id="PF00361"/>
    </source>
</evidence>
<feature type="transmembrane region" description="Helical" evidence="5">
    <location>
        <begin position="74"/>
        <end position="95"/>
    </location>
</feature>
<feature type="transmembrane region" description="Helical" evidence="5">
    <location>
        <begin position="375"/>
        <end position="398"/>
    </location>
</feature>
<evidence type="ECO:0000256" key="4">
    <source>
        <dbReference type="ARBA" id="ARBA00023136"/>
    </source>
</evidence>
<dbReference type="Pfam" id="PF00361">
    <property type="entry name" value="Proton_antipo_M"/>
    <property type="match status" value="1"/>
</dbReference>
<dbReference type="EC" id="1.6.5.3" evidence="7"/>
<dbReference type="EMBL" id="FAXA01000333">
    <property type="protein sequence ID" value="CUV02963.1"/>
    <property type="molecule type" value="Genomic_DNA"/>
</dbReference>
<feature type="transmembrane region" description="Helical" evidence="5">
    <location>
        <begin position="129"/>
        <end position="148"/>
    </location>
</feature>
<organism evidence="7">
    <name type="scientific">hydrothermal vent metagenome</name>
    <dbReference type="NCBI Taxonomy" id="652676"/>
    <lineage>
        <taxon>unclassified sequences</taxon>
        <taxon>metagenomes</taxon>
        <taxon>ecological metagenomes</taxon>
    </lineage>
</organism>
<dbReference type="GO" id="GO:0016020">
    <property type="term" value="C:membrane"/>
    <property type="evidence" value="ECO:0007669"/>
    <property type="project" value="UniProtKB-SubCell"/>
</dbReference>
<feature type="transmembrane region" description="Helical" evidence="5">
    <location>
        <begin position="303"/>
        <end position="322"/>
    </location>
</feature>
<keyword evidence="2 5" id="KW-0812">Transmembrane</keyword>
<evidence type="ECO:0000313" key="7">
    <source>
        <dbReference type="EMBL" id="CUV02963.1"/>
    </source>
</evidence>
<keyword evidence="4 5" id="KW-0472">Membrane</keyword>
<evidence type="ECO:0000256" key="2">
    <source>
        <dbReference type="ARBA" id="ARBA00022692"/>
    </source>
</evidence>
<feature type="transmembrane region" description="Helical" evidence="5">
    <location>
        <begin position="241"/>
        <end position="262"/>
    </location>
</feature>
<feature type="domain" description="NADH:quinone oxidoreductase/Mrp antiporter transmembrane" evidence="6">
    <location>
        <begin position="125"/>
        <end position="425"/>
    </location>
</feature>
<accession>A0A170QAJ0</accession>
<feature type="transmembrane region" description="Helical" evidence="5">
    <location>
        <begin position="274"/>
        <end position="296"/>
    </location>
</feature>
<evidence type="ECO:0000256" key="5">
    <source>
        <dbReference type="SAM" id="Phobius"/>
    </source>
</evidence>
<protein>
    <submittedName>
        <fullName evidence="7">NADH-ubiquinone oxidoreductase chain N</fullName>
        <ecNumber evidence="7">1.6.5.3</ecNumber>
    </submittedName>
</protein>
<feature type="transmembrane region" description="Helical" evidence="5">
    <location>
        <begin position="204"/>
        <end position="229"/>
    </location>
</feature>
<sequence length="498" mass="53805">MTSLTENLDLLTPEFALAGLAFLVFAVDLFLPEGKKGYLAWISIAGLIALILVSLVMLWDEDETLYDGLLAVDAFALFFKVFFMGIGVFIILSSVDFVERRLKHQGEFYGLLLFSILGMNVMAQSRELLTAYIALELLSFSLYVLVAYAKDTAVSNESALKYIIVGAVSSAILLYGVSMVYSTIGVTKFEAIAVGLELSTEVSPALWVGVGLILVGLMFKVSAVPFHMWAPDVYEGAPYPVTAYLAIGSKAAAFALILRLVGEGFVPATERWEQWQVVFAVLATVTMLVGNLVALAQKNLKRLLAYSSIGHAGFLLAGITAMSFDSSLPSNGVMFYLVGYSITNLVVFAAIISFFNMTGKEMIADLGGLADHQPFLAACLAMGLFSLAGLPIFAGFTMKFYLFTAVATEGYLWLAAVAIFASLISLYYYLQILRQVYIEPTPTENGVAMIEAHPDLTKPPSLSLLAVLAFGAGAIIWLGIYPKPLIDAIEAASRALLN</sequence>